<feature type="transmembrane region" description="Helical" evidence="2">
    <location>
        <begin position="74"/>
        <end position="96"/>
    </location>
</feature>
<dbReference type="Proteomes" id="UP001190700">
    <property type="component" value="Unassembled WGS sequence"/>
</dbReference>
<evidence type="ECO:0000256" key="1">
    <source>
        <dbReference type="SAM" id="MobiDB-lite"/>
    </source>
</evidence>
<keyword evidence="5" id="KW-1185">Reference proteome</keyword>
<feature type="transmembrane region" description="Helical" evidence="2">
    <location>
        <begin position="361"/>
        <end position="381"/>
    </location>
</feature>
<organism evidence="4 5">
    <name type="scientific">Cymbomonas tetramitiformis</name>
    <dbReference type="NCBI Taxonomy" id="36881"/>
    <lineage>
        <taxon>Eukaryota</taxon>
        <taxon>Viridiplantae</taxon>
        <taxon>Chlorophyta</taxon>
        <taxon>Pyramimonadophyceae</taxon>
        <taxon>Pyramimonadales</taxon>
        <taxon>Pyramimonadaceae</taxon>
        <taxon>Cymbomonas</taxon>
    </lineage>
</organism>
<keyword evidence="2" id="KW-1133">Transmembrane helix</keyword>
<protein>
    <submittedName>
        <fullName evidence="4">Uncharacterized protein</fullName>
    </submittedName>
</protein>
<keyword evidence="3" id="KW-0732">Signal</keyword>
<reference evidence="4 5" key="1">
    <citation type="journal article" date="2015" name="Genome Biol. Evol.">
        <title>Comparative Genomics of a Bacterivorous Green Alga Reveals Evolutionary Causalities and Consequences of Phago-Mixotrophic Mode of Nutrition.</title>
        <authorList>
            <person name="Burns J.A."/>
            <person name="Paasch A."/>
            <person name="Narechania A."/>
            <person name="Kim E."/>
        </authorList>
    </citation>
    <scope>NUCLEOTIDE SEQUENCE [LARGE SCALE GENOMIC DNA]</scope>
    <source>
        <strain evidence="4 5">PLY_AMNH</strain>
    </source>
</reference>
<keyword evidence="2" id="KW-0812">Transmembrane</keyword>
<feature type="region of interest" description="Disordered" evidence="1">
    <location>
        <begin position="221"/>
        <end position="261"/>
    </location>
</feature>
<dbReference type="AlphaFoldDB" id="A0AAE0C1W9"/>
<feature type="region of interest" description="Disordered" evidence="1">
    <location>
        <begin position="111"/>
        <end position="138"/>
    </location>
</feature>
<name>A0AAE0C1W9_9CHLO</name>
<sequence>MVWMQWEVLVTLANVTLGHLQVLAQQWVIFSKDSLPGVYVSFLQVPTVLNFDVLRWVAFDCLRYSENGPFGTTFVFYAVLPIFGILPPLYGLYAFARSRSATLEKKERLSKMEATTDGFHDNPLPLPQPEPEPEPEELDFTRSSAKMSYSVNPLVNPLALDTVNSHVWHRTSSFSVGPFSADDAPSRVTANSLAVRQHATVFSTPEAMKEALAQAKAELEMREGRRAEEADAENVGEGGRGSVGSRGSHRRSQGSTASDHNFASSSLTDLLYRFSTAMSPSASQKNSFRLSARSLIGSRSGSVDSNNWFLSLGNVLGQLTPRDTLAVEKEQPLCESSWRSKWMLKTEVSVDEPSLKQLSSFLGLAVLFLILIHPSVATYMFQLYNCQEIYFENGNRRYWLVEDRVTECYTERWRLMRMASYLVIGGFILGLPLMLWCMCKSMYDMKRVQANGRIDYVPSKRLMAVPVHKTSRDRRTSGASGRSSRLRASELRLGTQHDFFVAINGGDDVVEVTPLWRETGHMQTGLQHPVIDALIGAHIRHFKPTHYYWGLCYEILRRVSVTSMVILVQSPMVFNAPRFDVIFAQLVSVLSLMVQAQVKPYCKSNINLIQTLIVGSQSLTVLVLTTEKYVTDTNVESGVCGWILVVMQLMLFTFIFHNAFQEFVPWIKLFFLQSNRVNGRSSSMKSVPASHRPISLEMSGSAHGNGAST</sequence>
<comment type="caution">
    <text evidence="4">The sequence shown here is derived from an EMBL/GenBank/DDBJ whole genome shotgun (WGS) entry which is preliminary data.</text>
</comment>
<feature type="signal peptide" evidence="3">
    <location>
        <begin position="1"/>
        <end position="18"/>
    </location>
</feature>
<keyword evidence="2" id="KW-0472">Membrane</keyword>
<dbReference type="EMBL" id="LGRX02029359">
    <property type="protein sequence ID" value="KAK3246946.1"/>
    <property type="molecule type" value="Genomic_DNA"/>
</dbReference>
<evidence type="ECO:0000256" key="3">
    <source>
        <dbReference type="SAM" id="SignalP"/>
    </source>
</evidence>
<accession>A0AAE0C1W9</accession>
<evidence type="ECO:0000256" key="2">
    <source>
        <dbReference type="SAM" id="Phobius"/>
    </source>
</evidence>
<proteinExistence type="predicted"/>
<gene>
    <name evidence="4" type="ORF">CYMTET_43539</name>
</gene>
<evidence type="ECO:0000313" key="4">
    <source>
        <dbReference type="EMBL" id="KAK3246946.1"/>
    </source>
</evidence>
<feature type="transmembrane region" description="Helical" evidence="2">
    <location>
        <begin position="638"/>
        <end position="660"/>
    </location>
</feature>
<feature type="transmembrane region" description="Helical" evidence="2">
    <location>
        <begin position="419"/>
        <end position="439"/>
    </location>
</feature>
<evidence type="ECO:0000313" key="5">
    <source>
        <dbReference type="Proteomes" id="UP001190700"/>
    </source>
</evidence>
<feature type="chain" id="PRO_5042031357" evidence="3">
    <location>
        <begin position="19"/>
        <end position="709"/>
    </location>
</feature>